<dbReference type="PRINTS" id="PR01437">
    <property type="entry name" value="NUOXDRDTASE4"/>
</dbReference>
<name>A0ABX7PUW8_9BACT</name>
<keyword evidence="6 8" id="KW-0472">Membrane</keyword>
<dbReference type="Pfam" id="PF00361">
    <property type="entry name" value="Proton_antipo_M"/>
    <property type="match status" value="1"/>
</dbReference>
<feature type="transmembrane region" description="Helical" evidence="8">
    <location>
        <begin position="296"/>
        <end position="315"/>
    </location>
</feature>
<evidence type="ECO:0000259" key="9">
    <source>
        <dbReference type="Pfam" id="PF00361"/>
    </source>
</evidence>
<sequence length="667" mass="73167">MQDYLLKGLLLSFVLYLGLILLARKNYRAVYLLSGFYAGLSFLLSLFFLLFHGSSQAAVFPLGLPGTGAHFRIDSLSAFFLLVVNLAAFMASLYGLGYGSHFAEQQRILPFYILFLGSMNMVLLAADMFSFLFFWELMSLSSWALVMSSHKEKETAEAGFIYLLMAVLGTFALLFSMSLLASHSGTFSFEGMSKAALPSKSASVVFALALFGAGSKAGLVPLHAWLPRAHPAAPSHVSALMSGVMTKVAVYGFLRIVFDLLRTQEKWWSYLLLVIAGVSMIAGVLYALMQHDLKRLLAYHTIENIGIVFVGIGLAMAFKTYGMVAASALSFSASLFHVLNHSIFKNLLFLGAGSIQSSTGSRDMEKLGGLVSKMPYTAFAFLIGSMAICALPPLNGFVSEWLLMQSILLSPQLPSWGLKFLVPSIGAFLALSAALAASCFIKVYGITFLGRPRSMSAMAATETDRWSLLALYFLAFLCLLWGVFPAPVLHLLGPAVGLLSGGEYFNLSGKPFYEPLSLTIDRNAYNGLFLILLLGGFSLCVLFMVLGKASPYTRKTPAWDCGYPENSPFCQYTAGSYAQPIRKVFGPAFFAAKEKVVCLSPWLPKPARIFLRLHDLAWEYGYLPVARTIDRWSAKINILQFLTVRRYLVLVFVTLVVLLLSLALMLQ</sequence>
<dbReference type="InterPro" id="IPR001750">
    <property type="entry name" value="ND/Mrp_TM"/>
</dbReference>
<dbReference type="PANTHER" id="PTHR42682:SF3">
    <property type="entry name" value="FORMATE HYDROGENLYASE SUBUNIT 3-RELATED"/>
    <property type="match status" value="1"/>
</dbReference>
<dbReference type="PANTHER" id="PTHR42682">
    <property type="entry name" value="HYDROGENASE-4 COMPONENT F"/>
    <property type="match status" value="1"/>
</dbReference>
<organism evidence="10 11">
    <name type="scientific">Candidatus Methylacidiphilum infernorum</name>
    <dbReference type="NCBI Taxonomy" id="511746"/>
    <lineage>
        <taxon>Bacteria</taxon>
        <taxon>Pseudomonadati</taxon>
        <taxon>Verrucomicrobiota</taxon>
        <taxon>Methylacidiphilae</taxon>
        <taxon>Methylacidiphilales</taxon>
        <taxon>Methylacidiphilaceae</taxon>
        <taxon>Methylacidiphilum (ex Ratnadevi et al. 2023)</taxon>
    </lineage>
</organism>
<feature type="transmembrane region" description="Helical" evidence="8">
    <location>
        <begin position="466"/>
        <end position="484"/>
    </location>
</feature>
<evidence type="ECO:0000256" key="6">
    <source>
        <dbReference type="ARBA" id="ARBA00023136"/>
    </source>
</evidence>
<keyword evidence="3 7" id="KW-0812">Transmembrane</keyword>
<keyword evidence="11" id="KW-1185">Reference proteome</keyword>
<feature type="transmembrane region" description="Helical" evidence="8">
    <location>
        <begin position="71"/>
        <end position="96"/>
    </location>
</feature>
<evidence type="ECO:0000256" key="2">
    <source>
        <dbReference type="ARBA" id="ARBA00022475"/>
    </source>
</evidence>
<evidence type="ECO:0000256" key="7">
    <source>
        <dbReference type="RuleBase" id="RU000320"/>
    </source>
</evidence>
<feature type="transmembrane region" description="Helical" evidence="8">
    <location>
        <begin position="6"/>
        <end position="23"/>
    </location>
</feature>
<evidence type="ECO:0000256" key="5">
    <source>
        <dbReference type="ARBA" id="ARBA00023002"/>
    </source>
</evidence>
<evidence type="ECO:0000256" key="8">
    <source>
        <dbReference type="SAM" id="Phobius"/>
    </source>
</evidence>
<feature type="transmembrane region" description="Helical" evidence="8">
    <location>
        <begin position="270"/>
        <end position="289"/>
    </location>
</feature>
<dbReference type="NCBIfam" id="NF005086">
    <property type="entry name" value="PRK06521.1"/>
    <property type="match status" value="1"/>
</dbReference>
<feature type="transmembrane region" description="Helical" evidence="8">
    <location>
        <begin position="201"/>
        <end position="225"/>
    </location>
</feature>
<evidence type="ECO:0000313" key="11">
    <source>
        <dbReference type="Proteomes" id="UP000663088"/>
    </source>
</evidence>
<evidence type="ECO:0000256" key="1">
    <source>
        <dbReference type="ARBA" id="ARBA00004651"/>
    </source>
</evidence>
<accession>A0ABX7PUW8</accession>
<reference evidence="10 11" key="1">
    <citation type="submission" date="2020-12" db="EMBL/GenBank/DDBJ databases">
        <authorList>
            <person name="Awala S.I."/>
            <person name="Gwak J.-H."/>
            <person name="Kim S.-J."/>
            <person name="Rhee S.-K."/>
        </authorList>
    </citation>
    <scope>NUCLEOTIDE SEQUENCE [LARGE SCALE GENOMIC DNA]</scope>
    <source>
        <strain evidence="10 11">IT5</strain>
    </source>
</reference>
<evidence type="ECO:0000256" key="4">
    <source>
        <dbReference type="ARBA" id="ARBA00022989"/>
    </source>
</evidence>
<dbReference type="RefSeq" id="WP_206845566.1">
    <property type="nucleotide sequence ID" value="NZ_CP065956.1"/>
</dbReference>
<feature type="transmembrane region" description="Helical" evidence="8">
    <location>
        <begin position="160"/>
        <end position="181"/>
    </location>
</feature>
<dbReference type="InterPro" id="IPR052175">
    <property type="entry name" value="ComplexI-like_HydComp"/>
</dbReference>
<keyword evidence="2" id="KW-1003">Cell membrane</keyword>
<feature type="transmembrane region" description="Helical" evidence="8">
    <location>
        <begin position="647"/>
        <end position="666"/>
    </location>
</feature>
<proteinExistence type="predicted"/>
<dbReference type="Proteomes" id="UP000663088">
    <property type="component" value="Chromosome"/>
</dbReference>
<protein>
    <submittedName>
        <fullName evidence="10">Hydrogenase 4 subunit B</fullName>
    </submittedName>
</protein>
<feature type="transmembrane region" description="Helical" evidence="8">
    <location>
        <begin position="108"/>
        <end position="126"/>
    </location>
</feature>
<evidence type="ECO:0000313" key="10">
    <source>
        <dbReference type="EMBL" id="QSR86381.1"/>
    </source>
</evidence>
<feature type="transmembrane region" description="Helical" evidence="8">
    <location>
        <begin position="420"/>
        <end position="445"/>
    </location>
</feature>
<gene>
    <name evidence="10" type="primary">hyfB</name>
    <name evidence="10" type="ORF">EM20IM_07720</name>
</gene>
<keyword evidence="4 8" id="KW-1133">Transmembrane helix</keyword>
<evidence type="ECO:0000256" key="3">
    <source>
        <dbReference type="ARBA" id="ARBA00022692"/>
    </source>
</evidence>
<dbReference type="InterPro" id="IPR003918">
    <property type="entry name" value="NADH_UbQ_OxRdtase"/>
</dbReference>
<feature type="transmembrane region" description="Helical" evidence="8">
    <location>
        <begin position="30"/>
        <end position="51"/>
    </location>
</feature>
<keyword evidence="5" id="KW-0560">Oxidoreductase</keyword>
<feature type="transmembrane region" description="Helical" evidence="8">
    <location>
        <begin position="374"/>
        <end position="394"/>
    </location>
</feature>
<feature type="transmembrane region" description="Helical" evidence="8">
    <location>
        <begin position="524"/>
        <end position="546"/>
    </location>
</feature>
<comment type="subcellular location">
    <subcellularLocation>
        <location evidence="1">Cell membrane</location>
        <topology evidence="1">Multi-pass membrane protein</topology>
    </subcellularLocation>
    <subcellularLocation>
        <location evidence="7">Membrane</location>
        <topology evidence="7">Multi-pass membrane protein</topology>
    </subcellularLocation>
</comment>
<feature type="domain" description="NADH:quinone oxidoreductase/Mrp antiporter transmembrane" evidence="9">
    <location>
        <begin position="125"/>
        <end position="410"/>
    </location>
</feature>
<dbReference type="EMBL" id="CP065956">
    <property type="protein sequence ID" value="QSR86381.1"/>
    <property type="molecule type" value="Genomic_DNA"/>
</dbReference>